<evidence type="ECO:0000256" key="2">
    <source>
        <dbReference type="ARBA" id="ARBA00032707"/>
    </source>
</evidence>
<feature type="transmembrane region" description="Helical" evidence="4">
    <location>
        <begin position="20"/>
        <end position="43"/>
    </location>
</feature>
<dbReference type="InterPro" id="IPR000326">
    <property type="entry name" value="PAP2/HPO"/>
</dbReference>
<keyword evidence="4" id="KW-0472">Membrane</keyword>
<evidence type="ECO:0000256" key="4">
    <source>
        <dbReference type="SAM" id="Phobius"/>
    </source>
</evidence>
<dbReference type="InterPro" id="IPR036938">
    <property type="entry name" value="PAP2/HPO_sf"/>
</dbReference>
<dbReference type="RefSeq" id="WP_052181205.1">
    <property type="nucleotide sequence ID" value="NZ_JAFNAA010000004.1"/>
</dbReference>
<comment type="caution">
    <text evidence="6">The sequence shown here is derived from an EMBL/GenBank/DDBJ whole genome shotgun (WGS) entry which is preliminary data.</text>
</comment>
<protein>
    <recommendedName>
        <fullName evidence="1">undecaprenyl-diphosphate phosphatase</fullName>
        <ecNumber evidence="1">3.6.1.27</ecNumber>
    </recommendedName>
    <alternativeName>
        <fullName evidence="2">Undecaprenyl pyrophosphate phosphatase</fullName>
    </alternativeName>
</protein>
<organism evidence="6 7">
    <name type="scientific">Plesiomonas shigelloides</name>
    <name type="common">Aeromonas shigelloides</name>
    <dbReference type="NCBI Taxonomy" id="703"/>
    <lineage>
        <taxon>Bacteria</taxon>
        <taxon>Pseudomonadati</taxon>
        <taxon>Pseudomonadota</taxon>
        <taxon>Gammaproteobacteria</taxon>
        <taxon>Enterobacterales</taxon>
        <taxon>Enterobacteriaceae</taxon>
        <taxon>Plesiomonas</taxon>
    </lineage>
</organism>
<keyword evidence="4" id="KW-0812">Transmembrane</keyword>
<dbReference type="Proteomes" id="UP000664658">
    <property type="component" value="Unassembled WGS sequence"/>
</dbReference>
<dbReference type="EMBL" id="JAFNAA010000004">
    <property type="protein sequence ID" value="MBO1107711.1"/>
    <property type="molecule type" value="Genomic_DNA"/>
</dbReference>
<dbReference type="Pfam" id="PF01569">
    <property type="entry name" value="PAP2"/>
    <property type="match status" value="1"/>
</dbReference>
<dbReference type="PANTHER" id="PTHR14969">
    <property type="entry name" value="SPHINGOSINE-1-PHOSPHATE PHOSPHOHYDROLASE"/>
    <property type="match status" value="1"/>
</dbReference>
<proteinExistence type="predicted"/>
<dbReference type="CDD" id="cd03385">
    <property type="entry name" value="PAP2_BcrC_like"/>
    <property type="match status" value="1"/>
</dbReference>
<name>A0A8I2B292_PLESH</name>
<dbReference type="PANTHER" id="PTHR14969:SF13">
    <property type="entry name" value="AT30094P"/>
    <property type="match status" value="1"/>
</dbReference>
<reference evidence="6" key="1">
    <citation type="submission" date="2021-03" db="EMBL/GenBank/DDBJ databases">
        <title>Plesiomonas shigelloides zfcc0051, isolated from zebrafish feces.</title>
        <authorList>
            <person name="Vanderhoek Z."/>
            <person name="Gaulke C."/>
        </authorList>
    </citation>
    <scope>NUCLEOTIDE SEQUENCE</scope>
    <source>
        <strain evidence="6">Zfcc0051</strain>
    </source>
</reference>
<feature type="transmembrane region" description="Helical" evidence="4">
    <location>
        <begin position="98"/>
        <end position="117"/>
    </location>
</feature>
<evidence type="ECO:0000256" key="3">
    <source>
        <dbReference type="ARBA" id="ARBA00047594"/>
    </source>
</evidence>
<dbReference type="EC" id="3.6.1.27" evidence="1"/>
<evidence type="ECO:0000313" key="7">
    <source>
        <dbReference type="Proteomes" id="UP000664658"/>
    </source>
</evidence>
<accession>A0A8I2B292</accession>
<dbReference type="SUPFAM" id="SSF48317">
    <property type="entry name" value="Acid phosphatase/Vanadium-dependent haloperoxidase"/>
    <property type="match status" value="1"/>
</dbReference>
<dbReference type="SMART" id="SM00014">
    <property type="entry name" value="acidPPc"/>
    <property type="match status" value="1"/>
</dbReference>
<gene>
    <name evidence="6" type="ORF">J2R62_05655</name>
</gene>
<sequence length="192" mass="21793">MEALNQHLFLLINATADTPLWLISTAHFIARWLIYIVLATFIFQFIRGDKETQQHIIALFICALLAYLACFIIGKIYPHPRPFMVPIGKTYLLHNANASFPSGHATLMFSLGFYLLFSERTVKERKLSGKTQSAWLILLLGVAISWARVFLGVHFPFDILGAIPVSLLAAYLTWRLACYLCPPRSTPPQRRT</sequence>
<dbReference type="Gene3D" id="1.20.144.10">
    <property type="entry name" value="Phosphatidic acid phosphatase type 2/haloperoxidase"/>
    <property type="match status" value="1"/>
</dbReference>
<comment type="catalytic activity">
    <reaction evidence="3">
        <text>di-trans,octa-cis-undecaprenyl diphosphate + H2O = di-trans,octa-cis-undecaprenyl phosphate + phosphate + H(+)</text>
        <dbReference type="Rhea" id="RHEA:28094"/>
        <dbReference type="ChEBI" id="CHEBI:15377"/>
        <dbReference type="ChEBI" id="CHEBI:15378"/>
        <dbReference type="ChEBI" id="CHEBI:43474"/>
        <dbReference type="ChEBI" id="CHEBI:58405"/>
        <dbReference type="ChEBI" id="CHEBI:60392"/>
        <dbReference type="EC" id="3.6.1.27"/>
    </reaction>
</comment>
<dbReference type="AlphaFoldDB" id="A0A8I2B292"/>
<feature type="transmembrane region" description="Helical" evidence="4">
    <location>
        <begin position="55"/>
        <end position="78"/>
    </location>
</feature>
<evidence type="ECO:0000259" key="5">
    <source>
        <dbReference type="SMART" id="SM00014"/>
    </source>
</evidence>
<feature type="transmembrane region" description="Helical" evidence="4">
    <location>
        <begin position="133"/>
        <end position="153"/>
    </location>
</feature>
<feature type="domain" description="Phosphatidic acid phosphatase type 2/haloperoxidase" evidence="5">
    <location>
        <begin position="55"/>
        <end position="174"/>
    </location>
</feature>
<evidence type="ECO:0000313" key="6">
    <source>
        <dbReference type="EMBL" id="MBO1107711.1"/>
    </source>
</evidence>
<keyword evidence="4" id="KW-1133">Transmembrane helix</keyword>
<dbReference type="GO" id="GO:0050380">
    <property type="term" value="F:undecaprenyl-diphosphatase activity"/>
    <property type="evidence" value="ECO:0007669"/>
    <property type="project" value="UniProtKB-EC"/>
</dbReference>
<evidence type="ECO:0000256" key="1">
    <source>
        <dbReference type="ARBA" id="ARBA00012374"/>
    </source>
</evidence>
<dbReference type="GO" id="GO:0005886">
    <property type="term" value="C:plasma membrane"/>
    <property type="evidence" value="ECO:0007669"/>
    <property type="project" value="InterPro"/>
</dbReference>
<feature type="transmembrane region" description="Helical" evidence="4">
    <location>
        <begin position="159"/>
        <end position="181"/>
    </location>
</feature>
<dbReference type="InterPro" id="IPR033879">
    <property type="entry name" value="UPP_Pase"/>
</dbReference>